<comment type="caution">
    <text evidence="1">The sequence shown here is derived from an EMBL/GenBank/DDBJ whole genome shotgun (WGS) entry which is preliminary data.</text>
</comment>
<keyword evidence="2" id="KW-1185">Reference proteome</keyword>
<dbReference type="EMBL" id="CM044707">
    <property type="protein sequence ID" value="KAI5653734.1"/>
    <property type="molecule type" value="Genomic_DNA"/>
</dbReference>
<sequence length="102" mass="11264">MGVRLFGNRALICCLAGIDYKMTELGSYDLVLGIRTFLVPRGIQISYSAAVDLDLSFPKVLVAKLGKSSSSHYWVYGAWFSISSLVECLNCKIFNRSSSTRS</sequence>
<gene>
    <name evidence="1" type="ORF">M9H77_30921</name>
</gene>
<accession>A0ACB9ZZF8</accession>
<reference evidence="2" key="1">
    <citation type="journal article" date="2023" name="Nat. Plants">
        <title>Single-cell RNA sequencing provides a high-resolution roadmap for understanding the multicellular compartmentation of specialized metabolism.</title>
        <authorList>
            <person name="Sun S."/>
            <person name="Shen X."/>
            <person name="Li Y."/>
            <person name="Li Y."/>
            <person name="Wang S."/>
            <person name="Li R."/>
            <person name="Zhang H."/>
            <person name="Shen G."/>
            <person name="Guo B."/>
            <person name="Wei J."/>
            <person name="Xu J."/>
            <person name="St-Pierre B."/>
            <person name="Chen S."/>
            <person name="Sun C."/>
        </authorList>
    </citation>
    <scope>NUCLEOTIDE SEQUENCE [LARGE SCALE GENOMIC DNA]</scope>
</reference>
<protein>
    <submittedName>
        <fullName evidence="1">Uncharacterized protein</fullName>
    </submittedName>
</protein>
<evidence type="ECO:0000313" key="2">
    <source>
        <dbReference type="Proteomes" id="UP001060085"/>
    </source>
</evidence>
<name>A0ACB9ZZF8_CATRO</name>
<dbReference type="Proteomes" id="UP001060085">
    <property type="component" value="Linkage Group LG07"/>
</dbReference>
<evidence type="ECO:0000313" key="1">
    <source>
        <dbReference type="EMBL" id="KAI5653734.1"/>
    </source>
</evidence>
<proteinExistence type="predicted"/>
<organism evidence="1 2">
    <name type="scientific">Catharanthus roseus</name>
    <name type="common">Madagascar periwinkle</name>
    <name type="synonym">Vinca rosea</name>
    <dbReference type="NCBI Taxonomy" id="4058"/>
    <lineage>
        <taxon>Eukaryota</taxon>
        <taxon>Viridiplantae</taxon>
        <taxon>Streptophyta</taxon>
        <taxon>Embryophyta</taxon>
        <taxon>Tracheophyta</taxon>
        <taxon>Spermatophyta</taxon>
        <taxon>Magnoliopsida</taxon>
        <taxon>eudicotyledons</taxon>
        <taxon>Gunneridae</taxon>
        <taxon>Pentapetalae</taxon>
        <taxon>asterids</taxon>
        <taxon>lamiids</taxon>
        <taxon>Gentianales</taxon>
        <taxon>Apocynaceae</taxon>
        <taxon>Rauvolfioideae</taxon>
        <taxon>Vinceae</taxon>
        <taxon>Catharanthinae</taxon>
        <taxon>Catharanthus</taxon>
    </lineage>
</organism>